<evidence type="ECO:0000256" key="10">
    <source>
        <dbReference type="ARBA" id="ARBA00041631"/>
    </source>
</evidence>
<keyword evidence="4" id="KW-0964">Secreted</keyword>
<dbReference type="EC" id="5.3.3.12" evidence="8"/>
<dbReference type="GO" id="GO:0005125">
    <property type="term" value="F:cytokine activity"/>
    <property type="evidence" value="ECO:0007669"/>
    <property type="project" value="UniProtKB-KW"/>
</dbReference>
<dbReference type="SUPFAM" id="SSF55331">
    <property type="entry name" value="Tautomerase/MIF"/>
    <property type="match status" value="1"/>
</dbReference>
<accession>A0A835ZD38</accession>
<evidence type="ECO:0000313" key="14">
    <source>
        <dbReference type="Proteomes" id="UP000664859"/>
    </source>
</evidence>
<dbReference type="AlphaFoldDB" id="A0A835ZD38"/>
<evidence type="ECO:0000256" key="7">
    <source>
        <dbReference type="ARBA" id="ARBA00036823"/>
    </source>
</evidence>
<dbReference type="Gene3D" id="3.30.429.10">
    <property type="entry name" value="Macrophage Migration Inhibitory Factor"/>
    <property type="match status" value="1"/>
</dbReference>
<evidence type="ECO:0000256" key="11">
    <source>
        <dbReference type="ARBA" id="ARBA00041912"/>
    </source>
</evidence>
<dbReference type="Proteomes" id="UP000664859">
    <property type="component" value="Unassembled WGS sequence"/>
</dbReference>
<gene>
    <name evidence="13" type="ORF">JKP88DRAFT_266716</name>
</gene>
<evidence type="ECO:0000256" key="9">
    <source>
        <dbReference type="ARBA" id="ARBA00039086"/>
    </source>
</evidence>
<evidence type="ECO:0000313" key="13">
    <source>
        <dbReference type="EMBL" id="KAG5190858.1"/>
    </source>
</evidence>
<evidence type="ECO:0000256" key="12">
    <source>
        <dbReference type="ARBA" id="ARBA00042730"/>
    </source>
</evidence>
<dbReference type="OrthoDB" id="255819at2759"/>
<sequence length="118" mass="12347">MPTLLLKTSAPAPDQAAANALLLDISGRVAKHLGKPESYVMVSLESGVSMSFGGNLDAPVAFMSLKSVGKMTAATTSAISADLCALVQEKLGVPQERVYIEFCDSPGYMFGWNGTTFG</sequence>
<dbReference type="EC" id="5.3.2.1" evidence="9"/>
<dbReference type="EMBL" id="JAFCMP010000026">
    <property type="protein sequence ID" value="KAG5190858.1"/>
    <property type="molecule type" value="Genomic_DNA"/>
</dbReference>
<keyword evidence="14" id="KW-1185">Reference proteome</keyword>
<dbReference type="Pfam" id="PF01187">
    <property type="entry name" value="MIF"/>
    <property type="match status" value="1"/>
</dbReference>
<evidence type="ECO:0000256" key="3">
    <source>
        <dbReference type="ARBA" id="ARBA00022514"/>
    </source>
</evidence>
<dbReference type="InterPro" id="IPR014347">
    <property type="entry name" value="Tautomerase/MIF_sf"/>
</dbReference>
<reference evidence="13" key="1">
    <citation type="submission" date="2021-02" db="EMBL/GenBank/DDBJ databases">
        <title>First Annotated Genome of the Yellow-green Alga Tribonema minus.</title>
        <authorList>
            <person name="Mahan K.M."/>
        </authorList>
    </citation>
    <scope>NUCLEOTIDE SEQUENCE</scope>
    <source>
        <strain evidence="13">UTEX B ZZ1240</strain>
    </source>
</reference>
<proteinExistence type="inferred from homology"/>
<comment type="similarity">
    <text evidence="2">Belongs to the MIF family.</text>
</comment>
<comment type="catalytic activity">
    <reaction evidence="7">
        <text>L-dopachrome = 5,6-dihydroxyindole-2-carboxylate</text>
        <dbReference type="Rhea" id="RHEA:13041"/>
        <dbReference type="ChEBI" id="CHEBI:16875"/>
        <dbReference type="ChEBI" id="CHEBI:57509"/>
        <dbReference type="EC" id="5.3.3.12"/>
    </reaction>
</comment>
<keyword evidence="3" id="KW-0202">Cytokine</keyword>
<comment type="caution">
    <text evidence="13">The sequence shown here is derived from an EMBL/GenBank/DDBJ whole genome shotgun (WGS) entry which is preliminary data.</text>
</comment>
<dbReference type="GO" id="GO:0004167">
    <property type="term" value="F:dopachrome isomerase activity"/>
    <property type="evidence" value="ECO:0007669"/>
    <property type="project" value="UniProtKB-EC"/>
</dbReference>
<dbReference type="GO" id="GO:0005615">
    <property type="term" value="C:extracellular space"/>
    <property type="evidence" value="ECO:0007669"/>
    <property type="project" value="UniProtKB-KW"/>
</dbReference>
<comment type="subcellular location">
    <subcellularLocation>
        <location evidence="1">Secreted</location>
    </subcellularLocation>
</comment>
<dbReference type="InterPro" id="IPR001398">
    <property type="entry name" value="Macrophage_inhib_fac"/>
</dbReference>
<dbReference type="PANTHER" id="PTHR11954">
    <property type="entry name" value="D-DOPACHROME DECARBOXYLASE"/>
    <property type="match status" value="1"/>
</dbReference>
<evidence type="ECO:0000256" key="1">
    <source>
        <dbReference type="ARBA" id="ARBA00004613"/>
    </source>
</evidence>
<comment type="catalytic activity">
    <reaction evidence="6">
        <text>3-phenylpyruvate = enol-phenylpyruvate</text>
        <dbReference type="Rhea" id="RHEA:17097"/>
        <dbReference type="ChEBI" id="CHEBI:16815"/>
        <dbReference type="ChEBI" id="CHEBI:18005"/>
        <dbReference type="EC" id="5.3.2.1"/>
    </reaction>
</comment>
<dbReference type="GO" id="GO:0050178">
    <property type="term" value="F:phenylpyruvate tautomerase activity"/>
    <property type="evidence" value="ECO:0007669"/>
    <property type="project" value="UniProtKB-EC"/>
</dbReference>
<evidence type="ECO:0000256" key="4">
    <source>
        <dbReference type="ARBA" id="ARBA00022525"/>
    </source>
</evidence>
<dbReference type="PANTHER" id="PTHR11954:SF6">
    <property type="entry name" value="MACROPHAGE MIGRATION INHIBITORY FACTOR"/>
    <property type="match status" value="1"/>
</dbReference>
<evidence type="ECO:0000256" key="8">
    <source>
        <dbReference type="ARBA" id="ARBA00038932"/>
    </source>
</evidence>
<evidence type="ECO:0000256" key="6">
    <source>
        <dbReference type="ARBA" id="ARBA00036735"/>
    </source>
</evidence>
<keyword evidence="5" id="KW-0413">Isomerase</keyword>
<name>A0A835ZD38_9STRA</name>
<protein>
    <recommendedName>
        <fullName evidence="12">L-dopachrome isomerase</fullName>
        <ecNumber evidence="9">5.3.2.1</ecNumber>
        <ecNumber evidence="8">5.3.3.12</ecNumber>
    </recommendedName>
    <alternativeName>
        <fullName evidence="10">L-dopachrome tautomerase</fullName>
    </alternativeName>
    <alternativeName>
        <fullName evidence="11">Phenylpyruvate tautomerase</fullName>
    </alternativeName>
</protein>
<evidence type="ECO:0000256" key="2">
    <source>
        <dbReference type="ARBA" id="ARBA00005851"/>
    </source>
</evidence>
<organism evidence="13 14">
    <name type="scientific">Tribonema minus</name>
    <dbReference type="NCBI Taxonomy" id="303371"/>
    <lineage>
        <taxon>Eukaryota</taxon>
        <taxon>Sar</taxon>
        <taxon>Stramenopiles</taxon>
        <taxon>Ochrophyta</taxon>
        <taxon>PX clade</taxon>
        <taxon>Xanthophyceae</taxon>
        <taxon>Tribonematales</taxon>
        <taxon>Tribonemataceae</taxon>
        <taxon>Tribonema</taxon>
    </lineage>
</organism>
<evidence type="ECO:0000256" key="5">
    <source>
        <dbReference type="ARBA" id="ARBA00023235"/>
    </source>
</evidence>